<comment type="subcellular location">
    <subcellularLocation>
        <location evidence="1">Membrane</location>
        <topology evidence="1">Single-pass membrane protein</topology>
    </subcellularLocation>
</comment>
<dbReference type="InterPro" id="IPR025846">
    <property type="entry name" value="TBL_N"/>
</dbReference>
<reference evidence="10" key="1">
    <citation type="journal article" date="2021" name="Nat. Commun.">
        <title>Genomic analyses provide insights into spinach domestication and the genetic basis of agronomic traits.</title>
        <authorList>
            <person name="Cai X."/>
            <person name="Sun X."/>
            <person name="Xu C."/>
            <person name="Sun H."/>
            <person name="Wang X."/>
            <person name="Ge C."/>
            <person name="Zhang Z."/>
            <person name="Wang Q."/>
            <person name="Fei Z."/>
            <person name="Jiao C."/>
            <person name="Wang Q."/>
        </authorList>
    </citation>
    <scope>NUCLEOTIDE SEQUENCE [LARGE SCALE GENOMIC DNA]</scope>
    <source>
        <strain evidence="10">cv. Varoflay</strain>
    </source>
</reference>
<evidence type="ECO:0000256" key="7">
    <source>
        <dbReference type="SAM" id="Phobius"/>
    </source>
</evidence>
<protein>
    <submittedName>
        <fullName evidence="11">Protein trichome birefringence-like 38 isoform X1</fullName>
    </submittedName>
</protein>
<evidence type="ECO:0000256" key="2">
    <source>
        <dbReference type="ARBA" id="ARBA00007727"/>
    </source>
</evidence>
<keyword evidence="4" id="KW-0735">Signal-anchor</keyword>
<gene>
    <name evidence="11" type="primary">LOC110776067</name>
</gene>
<dbReference type="GO" id="GO:0016020">
    <property type="term" value="C:membrane"/>
    <property type="evidence" value="ECO:0007669"/>
    <property type="project" value="UniProtKB-SubCell"/>
</dbReference>
<dbReference type="KEGG" id="soe:110776067"/>
<dbReference type="GO" id="GO:0016413">
    <property type="term" value="F:O-acetyltransferase activity"/>
    <property type="evidence" value="ECO:0000318"/>
    <property type="project" value="GO_Central"/>
</dbReference>
<dbReference type="OrthoDB" id="630188at2759"/>
<name>A0A9R0JJ71_SPIOL</name>
<evidence type="ECO:0000256" key="3">
    <source>
        <dbReference type="ARBA" id="ARBA00022692"/>
    </source>
</evidence>
<keyword evidence="5 7" id="KW-1133">Transmembrane helix</keyword>
<feature type="transmembrane region" description="Helical" evidence="7">
    <location>
        <begin position="12"/>
        <end position="29"/>
    </location>
</feature>
<proteinExistence type="inferred from homology"/>
<dbReference type="InterPro" id="IPR026057">
    <property type="entry name" value="TBL_C"/>
</dbReference>
<evidence type="ECO:0000259" key="9">
    <source>
        <dbReference type="Pfam" id="PF14416"/>
    </source>
</evidence>
<keyword evidence="6 7" id="KW-0472">Membrane</keyword>
<comment type="similarity">
    <text evidence="2">Belongs to the PC-esterase family. TBL subfamily.</text>
</comment>
<sequence>MGTTKQNNTLPFQIVILLGITSFLTLNAVQHQPGHHHRRQGGVINKFMRPKLELKQCNIFQGQWVWDPSYPMYDSSKCPGIRKEFDCQKYGRPDKYYLKFRWQPDHCDLPRFDGVEFLKRMAGKKIMYVGDSLSLNNWQSLVCLLHAAVPNSNITQQQTIGGIKSWIFGDYGVSIISYPSNYLVDIESEQIGRVLKLNSLKDGNIWKDTDVLIFNTWLWWTVKGPKQSWDYIQDGTMILKDMNRMDAYRKALTTLANWVDSEIDPIKTRVFFQGTNPSHYNGQEWNATGVMDCSKETMPVKGSTYAGEVPPALEVVKQVLSTISKSIHLLDITTLSQLRKDGHPSSYNGFKGMDCTHWCVAGLPDIWNQLLYTCLFYISF</sequence>
<evidence type="ECO:0000256" key="1">
    <source>
        <dbReference type="ARBA" id="ARBA00004167"/>
    </source>
</evidence>
<dbReference type="AlphaFoldDB" id="A0A9R0JJ71"/>
<reference evidence="11" key="2">
    <citation type="submission" date="2025-08" db="UniProtKB">
        <authorList>
            <consortium name="RefSeq"/>
        </authorList>
    </citation>
    <scope>IDENTIFICATION</scope>
    <source>
        <tissue evidence="11">Leaf</tissue>
    </source>
</reference>
<evidence type="ECO:0000256" key="6">
    <source>
        <dbReference type="ARBA" id="ARBA00023136"/>
    </source>
</evidence>
<dbReference type="RefSeq" id="XP_021836333.1">
    <property type="nucleotide sequence ID" value="XM_021980641.2"/>
</dbReference>
<accession>A0A9R0JJ71</accession>
<dbReference type="GeneID" id="110776067"/>
<dbReference type="Pfam" id="PF13839">
    <property type="entry name" value="PC-Esterase"/>
    <property type="match status" value="1"/>
</dbReference>
<keyword evidence="10" id="KW-1185">Reference proteome</keyword>
<feature type="domain" description="Trichome birefringence-like C-terminal" evidence="8">
    <location>
        <begin position="109"/>
        <end position="373"/>
    </location>
</feature>
<dbReference type="PANTHER" id="PTHR32285">
    <property type="entry name" value="PROTEIN TRICHOME BIREFRINGENCE-LIKE 9-RELATED"/>
    <property type="match status" value="1"/>
</dbReference>
<feature type="domain" description="Trichome birefringence-like N-terminal" evidence="9">
    <location>
        <begin position="55"/>
        <end position="108"/>
    </location>
</feature>
<evidence type="ECO:0000259" key="8">
    <source>
        <dbReference type="Pfam" id="PF13839"/>
    </source>
</evidence>
<evidence type="ECO:0000313" key="11">
    <source>
        <dbReference type="RefSeq" id="XP_021836333.1"/>
    </source>
</evidence>
<dbReference type="Proteomes" id="UP000813463">
    <property type="component" value="Chromosome 1"/>
</dbReference>
<dbReference type="GO" id="GO:0005794">
    <property type="term" value="C:Golgi apparatus"/>
    <property type="evidence" value="ECO:0000318"/>
    <property type="project" value="GO_Central"/>
</dbReference>
<dbReference type="InterPro" id="IPR029962">
    <property type="entry name" value="TBL"/>
</dbReference>
<keyword evidence="3 7" id="KW-0812">Transmembrane</keyword>
<dbReference type="PANTHER" id="PTHR32285:SF36">
    <property type="entry name" value="PROTEIN TRICHOME BIREFRINGENCE-LIKE 38"/>
    <property type="match status" value="1"/>
</dbReference>
<evidence type="ECO:0000313" key="10">
    <source>
        <dbReference type="Proteomes" id="UP000813463"/>
    </source>
</evidence>
<evidence type="ECO:0000256" key="4">
    <source>
        <dbReference type="ARBA" id="ARBA00022968"/>
    </source>
</evidence>
<evidence type="ECO:0000256" key="5">
    <source>
        <dbReference type="ARBA" id="ARBA00022989"/>
    </source>
</evidence>
<dbReference type="Pfam" id="PF14416">
    <property type="entry name" value="PMR5N"/>
    <property type="match status" value="1"/>
</dbReference>
<organism evidence="10 11">
    <name type="scientific">Spinacia oleracea</name>
    <name type="common">Spinach</name>
    <dbReference type="NCBI Taxonomy" id="3562"/>
    <lineage>
        <taxon>Eukaryota</taxon>
        <taxon>Viridiplantae</taxon>
        <taxon>Streptophyta</taxon>
        <taxon>Embryophyta</taxon>
        <taxon>Tracheophyta</taxon>
        <taxon>Spermatophyta</taxon>
        <taxon>Magnoliopsida</taxon>
        <taxon>eudicotyledons</taxon>
        <taxon>Gunneridae</taxon>
        <taxon>Pentapetalae</taxon>
        <taxon>Caryophyllales</taxon>
        <taxon>Chenopodiaceae</taxon>
        <taxon>Chenopodioideae</taxon>
        <taxon>Anserineae</taxon>
        <taxon>Spinacia</taxon>
    </lineage>
</organism>